<dbReference type="GO" id="GO:0030313">
    <property type="term" value="C:cell envelope"/>
    <property type="evidence" value="ECO:0007669"/>
    <property type="project" value="UniProtKB-SubCell"/>
</dbReference>
<organism evidence="5">
    <name type="scientific">marine sediment metagenome</name>
    <dbReference type="NCBI Taxonomy" id="412755"/>
    <lineage>
        <taxon>unclassified sequences</taxon>
        <taxon>metagenomes</taxon>
        <taxon>ecological metagenomes</taxon>
    </lineage>
</organism>
<dbReference type="Pfam" id="PF25881">
    <property type="entry name" value="HH_YBHG"/>
    <property type="match status" value="1"/>
</dbReference>
<feature type="non-terminal residue" evidence="5">
    <location>
        <position position="190"/>
    </location>
</feature>
<gene>
    <name evidence="5" type="ORF">S01H1_38799</name>
</gene>
<dbReference type="AlphaFoldDB" id="X0V987"/>
<reference evidence="5" key="1">
    <citation type="journal article" date="2014" name="Front. Microbiol.">
        <title>High frequency of phylogenetically diverse reductive dehalogenase-homologous genes in deep subseafloor sedimentary metagenomes.</title>
        <authorList>
            <person name="Kawai M."/>
            <person name="Futagami T."/>
            <person name="Toyoda A."/>
            <person name="Takaki Y."/>
            <person name="Nishi S."/>
            <person name="Hori S."/>
            <person name="Arai W."/>
            <person name="Tsubouchi T."/>
            <person name="Morono Y."/>
            <person name="Uchiyama I."/>
            <person name="Ito T."/>
            <person name="Fujiyama A."/>
            <person name="Inagaki F."/>
            <person name="Takami H."/>
        </authorList>
    </citation>
    <scope>NUCLEOTIDE SEQUENCE</scope>
    <source>
        <strain evidence="5">Expedition CK06-06</strain>
    </source>
</reference>
<dbReference type="EMBL" id="BARS01024439">
    <property type="protein sequence ID" value="GAG07912.1"/>
    <property type="molecule type" value="Genomic_DNA"/>
</dbReference>
<evidence type="ECO:0000256" key="3">
    <source>
        <dbReference type="SAM" id="Coils"/>
    </source>
</evidence>
<feature type="coiled-coil region" evidence="3">
    <location>
        <begin position="96"/>
        <end position="144"/>
    </location>
</feature>
<accession>X0V987</accession>
<dbReference type="SUPFAM" id="SSF111369">
    <property type="entry name" value="HlyD-like secretion proteins"/>
    <property type="match status" value="1"/>
</dbReference>
<keyword evidence="2 3" id="KW-0175">Coiled coil</keyword>
<evidence type="ECO:0000313" key="5">
    <source>
        <dbReference type="EMBL" id="GAG07912.1"/>
    </source>
</evidence>
<dbReference type="InterPro" id="IPR050465">
    <property type="entry name" value="UPF0194_transport"/>
</dbReference>
<dbReference type="Gene3D" id="2.40.50.100">
    <property type="match status" value="1"/>
</dbReference>
<dbReference type="PANTHER" id="PTHR32347:SF29">
    <property type="entry name" value="UPF0194 MEMBRANE PROTEIN YBHG"/>
    <property type="match status" value="1"/>
</dbReference>
<sequence>MPAPFRLILLLSLGVFAQTTFAQPGAGPMPVVVAPVVEREVASYRSFVANVNPNRQSTIGSAVDGRVVEFLVNAGQQVTAGQSLALLRTGTIEIEIAGAEAQVALAKAELAELENGFRPEEIELAEAKVEAAIAANRYAQAKLNRTERLFKSGAGVSENEYDEAVAAALGAAASLRGAESSLEMMRQGPR</sequence>
<dbReference type="PANTHER" id="PTHR32347">
    <property type="entry name" value="EFFLUX SYSTEM COMPONENT YKNX-RELATED"/>
    <property type="match status" value="1"/>
</dbReference>
<evidence type="ECO:0000259" key="4">
    <source>
        <dbReference type="Pfam" id="PF25881"/>
    </source>
</evidence>
<protein>
    <recommendedName>
        <fullName evidence="4">YbhG-like alpha-helical hairpin domain-containing protein</fullName>
    </recommendedName>
</protein>
<feature type="domain" description="YbhG-like alpha-helical hairpin" evidence="4">
    <location>
        <begin position="93"/>
        <end position="190"/>
    </location>
</feature>
<name>X0V987_9ZZZZ</name>
<comment type="caution">
    <text evidence="5">The sequence shown here is derived from an EMBL/GenBank/DDBJ whole genome shotgun (WGS) entry which is preliminary data.</text>
</comment>
<dbReference type="InterPro" id="IPR059052">
    <property type="entry name" value="HH_YbhG-like"/>
</dbReference>
<proteinExistence type="predicted"/>
<comment type="subcellular location">
    <subcellularLocation>
        <location evidence="1">Cell envelope</location>
    </subcellularLocation>
</comment>
<evidence type="ECO:0000256" key="2">
    <source>
        <dbReference type="ARBA" id="ARBA00023054"/>
    </source>
</evidence>
<dbReference type="Gene3D" id="1.10.287.470">
    <property type="entry name" value="Helix hairpin bin"/>
    <property type="match status" value="2"/>
</dbReference>
<evidence type="ECO:0000256" key="1">
    <source>
        <dbReference type="ARBA" id="ARBA00004196"/>
    </source>
</evidence>